<dbReference type="GO" id="GO:0102965">
    <property type="term" value="F:alcohol-forming long-chain fatty acyl-CoA reductase activity"/>
    <property type="evidence" value="ECO:0007669"/>
    <property type="project" value="UniProtKB-EC"/>
</dbReference>
<keyword evidence="1" id="KW-0444">Lipid biosynthesis</keyword>
<keyword evidence="1" id="KW-0521">NADP</keyword>
<keyword evidence="4" id="KW-1185">Reference proteome</keyword>
<organism evidence="3 4">
    <name type="scientific">Cuscuta campestris</name>
    <dbReference type="NCBI Taxonomy" id="132261"/>
    <lineage>
        <taxon>Eukaryota</taxon>
        <taxon>Viridiplantae</taxon>
        <taxon>Streptophyta</taxon>
        <taxon>Embryophyta</taxon>
        <taxon>Tracheophyta</taxon>
        <taxon>Spermatophyta</taxon>
        <taxon>Magnoliopsida</taxon>
        <taxon>eudicotyledons</taxon>
        <taxon>Gunneridae</taxon>
        <taxon>Pentapetalae</taxon>
        <taxon>asterids</taxon>
        <taxon>lamiids</taxon>
        <taxon>Solanales</taxon>
        <taxon>Convolvulaceae</taxon>
        <taxon>Cuscuteae</taxon>
        <taxon>Cuscuta</taxon>
        <taxon>Cuscuta subgen. Grammica</taxon>
        <taxon>Cuscuta sect. Cleistogrammica</taxon>
    </lineage>
</organism>
<protein>
    <recommendedName>
        <fullName evidence="1">Fatty acyl-CoA reductase</fullName>
        <ecNumber evidence="1">1.2.1.84</ecNumber>
    </recommendedName>
</protein>
<dbReference type="PANTHER" id="PTHR11011">
    <property type="entry name" value="MALE STERILITY PROTEIN 2-RELATED"/>
    <property type="match status" value="1"/>
</dbReference>
<dbReference type="AlphaFoldDB" id="A0A484KYD2"/>
<dbReference type="GO" id="GO:0035336">
    <property type="term" value="P:long-chain fatty-acyl-CoA metabolic process"/>
    <property type="evidence" value="ECO:0007669"/>
    <property type="project" value="TreeGrafter"/>
</dbReference>
<comment type="catalytic activity">
    <reaction evidence="1">
        <text>a long-chain fatty acyl-CoA + 2 NADPH + 2 H(+) = a long-chain primary fatty alcohol + 2 NADP(+) + CoA</text>
        <dbReference type="Rhea" id="RHEA:52716"/>
        <dbReference type="ChEBI" id="CHEBI:15378"/>
        <dbReference type="ChEBI" id="CHEBI:57287"/>
        <dbReference type="ChEBI" id="CHEBI:57783"/>
        <dbReference type="ChEBI" id="CHEBI:58349"/>
        <dbReference type="ChEBI" id="CHEBI:77396"/>
        <dbReference type="ChEBI" id="CHEBI:83139"/>
        <dbReference type="EC" id="1.2.1.84"/>
    </reaction>
</comment>
<dbReference type="Proteomes" id="UP000595140">
    <property type="component" value="Unassembled WGS sequence"/>
</dbReference>
<accession>A0A484KYD2</accession>
<dbReference type="OrthoDB" id="912256at2759"/>
<dbReference type="SUPFAM" id="SSF51735">
    <property type="entry name" value="NAD(P)-binding Rossmann-fold domains"/>
    <property type="match status" value="1"/>
</dbReference>
<name>A0A484KYD2_9ASTE</name>
<sequence>MEALFLSVSSSSIVRRSNSCFLIRKHDVCRMQSAALRVRNMVHSQGGSGNNVVKSSNISYVVTERSATLEQGSKAALMESTAGSLILAPNGNVQTDVGMKDLVPYDGGSSSTALVEKHDDGIGIVKFLRGKSFLITGGTGFLGKVLIEKILRTVPDVHKIFILIKADNKEVAMERLKNEIVNAELFKFLKQTYGNSYQAFMLNKLVPVVGNVCESGLGMDEHAAESIAMEVDIIINSAANTTFDERYDVALDINTNGTNRLVKFATQCQKLKLFLHVSTAYVNGQRQGRIMERPFCIGDSIAGERAGNGIHQNSIPKLNVEDEMKMVLGVKETLQESEM</sequence>
<reference evidence="3 4" key="1">
    <citation type="submission" date="2018-04" db="EMBL/GenBank/DDBJ databases">
        <authorList>
            <person name="Vogel A."/>
        </authorList>
    </citation>
    <scope>NUCLEOTIDE SEQUENCE [LARGE SCALE GENOMIC DNA]</scope>
</reference>
<evidence type="ECO:0000259" key="2">
    <source>
        <dbReference type="Pfam" id="PF07993"/>
    </source>
</evidence>
<keyword evidence="1" id="KW-0443">Lipid metabolism</keyword>
<feature type="domain" description="Thioester reductase (TE)" evidence="2">
    <location>
        <begin position="135"/>
        <end position="308"/>
    </location>
</feature>
<feature type="non-terminal residue" evidence="3">
    <location>
        <position position="339"/>
    </location>
</feature>
<dbReference type="Gene3D" id="3.40.50.720">
    <property type="entry name" value="NAD(P)-binding Rossmann-like Domain"/>
    <property type="match status" value="1"/>
</dbReference>
<dbReference type="InterPro" id="IPR026055">
    <property type="entry name" value="FAR"/>
</dbReference>
<dbReference type="InterPro" id="IPR036291">
    <property type="entry name" value="NAD(P)-bd_dom_sf"/>
</dbReference>
<dbReference type="EC" id="1.2.1.84" evidence="1"/>
<dbReference type="GO" id="GO:0010345">
    <property type="term" value="P:suberin biosynthetic process"/>
    <property type="evidence" value="ECO:0007669"/>
    <property type="project" value="TreeGrafter"/>
</dbReference>
<keyword evidence="1" id="KW-0560">Oxidoreductase</keyword>
<evidence type="ECO:0000313" key="4">
    <source>
        <dbReference type="Proteomes" id="UP000595140"/>
    </source>
</evidence>
<comment type="function">
    <text evidence="1">Catalyzes the reduction of fatty acyl-CoA to fatty alcohols.</text>
</comment>
<proteinExistence type="inferred from homology"/>
<evidence type="ECO:0000313" key="3">
    <source>
        <dbReference type="EMBL" id="VFQ69858.1"/>
    </source>
</evidence>
<dbReference type="EMBL" id="OOIL02000855">
    <property type="protein sequence ID" value="VFQ69858.1"/>
    <property type="molecule type" value="Genomic_DNA"/>
</dbReference>
<gene>
    <name evidence="3" type="ORF">CCAM_LOCUS11634</name>
</gene>
<comment type="similarity">
    <text evidence="1">Belongs to the fatty acyl-CoA reductase family.</text>
</comment>
<dbReference type="GO" id="GO:0080019">
    <property type="term" value="F:alcohol-forming very long-chain fatty acyl-CoA reductase activity"/>
    <property type="evidence" value="ECO:0007669"/>
    <property type="project" value="InterPro"/>
</dbReference>
<dbReference type="Pfam" id="PF07993">
    <property type="entry name" value="NAD_binding_4"/>
    <property type="match status" value="1"/>
</dbReference>
<evidence type="ECO:0000256" key="1">
    <source>
        <dbReference type="RuleBase" id="RU363097"/>
    </source>
</evidence>
<dbReference type="PANTHER" id="PTHR11011:SF45">
    <property type="entry name" value="FATTY ACYL-COA REDUCTASE CG8306-RELATED"/>
    <property type="match status" value="1"/>
</dbReference>
<dbReference type="InterPro" id="IPR013120">
    <property type="entry name" value="FAR_NAD-bd"/>
</dbReference>